<dbReference type="Proteomes" id="UP000242146">
    <property type="component" value="Unassembled WGS sequence"/>
</dbReference>
<dbReference type="Gene3D" id="2.60.40.640">
    <property type="match status" value="2"/>
</dbReference>
<dbReference type="AlphaFoldDB" id="A0A1X2GCQ2"/>
<feature type="region of interest" description="Disordered" evidence="1">
    <location>
        <begin position="297"/>
        <end position="330"/>
    </location>
</feature>
<organism evidence="2 3">
    <name type="scientific">Hesseltinella vesiculosa</name>
    <dbReference type="NCBI Taxonomy" id="101127"/>
    <lineage>
        <taxon>Eukaryota</taxon>
        <taxon>Fungi</taxon>
        <taxon>Fungi incertae sedis</taxon>
        <taxon>Mucoromycota</taxon>
        <taxon>Mucoromycotina</taxon>
        <taxon>Mucoromycetes</taxon>
        <taxon>Mucorales</taxon>
        <taxon>Cunninghamellaceae</taxon>
        <taxon>Hesseltinella</taxon>
    </lineage>
</organism>
<name>A0A1X2GCQ2_9FUNG</name>
<dbReference type="InterPro" id="IPR014752">
    <property type="entry name" value="Arrestin-like_C"/>
</dbReference>
<reference evidence="2 3" key="1">
    <citation type="submission" date="2016-07" db="EMBL/GenBank/DDBJ databases">
        <title>Pervasive Adenine N6-methylation of Active Genes in Fungi.</title>
        <authorList>
            <consortium name="DOE Joint Genome Institute"/>
            <person name="Mondo S.J."/>
            <person name="Dannebaum R.O."/>
            <person name="Kuo R.C."/>
            <person name="Labutti K."/>
            <person name="Haridas S."/>
            <person name="Kuo A."/>
            <person name="Salamov A."/>
            <person name="Ahrendt S.R."/>
            <person name="Lipzen A."/>
            <person name="Sullivan W."/>
            <person name="Andreopoulos W.B."/>
            <person name="Clum A."/>
            <person name="Lindquist E."/>
            <person name="Daum C."/>
            <person name="Ramamoorthy G.K."/>
            <person name="Gryganskyi A."/>
            <person name="Culley D."/>
            <person name="Magnuson J.K."/>
            <person name="James T.Y."/>
            <person name="O'Malley M.A."/>
            <person name="Stajich J.E."/>
            <person name="Spatafora J.W."/>
            <person name="Visel A."/>
            <person name="Grigoriev I.V."/>
        </authorList>
    </citation>
    <scope>NUCLEOTIDE SEQUENCE [LARGE SCALE GENOMIC DNA]</scope>
    <source>
        <strain evidence="2 3">NRRL 3301</strain>
    </source>
</reference>
<feature type="compositionally biased region" description="Low complexity" evidence="1">
    <location>
        <begin position="297"/>
        <end position="312"/>
    </location>
</feature>
<evidence type="ECO:0000313" key="3">
    <source>
        <dbReference type="Proteomes" id="UP000242146"/>
    </source>
</evidence>
<dbReference type="EMBL" id="MCGT01000022">
    <property type="protein sequence ID" value="ORX50865.1"/>
    <property type="molecule type" value="Genomic_DNA"/>
</dbReference>
<dbReference type="OrthoDB" id="2372811at2759"/>
<accession>A0A1X2GCQ2</accession>
<proteinExistence type="predicted"/>
<dbReference type="GO" id="GO:0005737">
    <property type="term" value="C:cytoplasm"/>
    <property type="evidence" value="ECO:0007669"/>
    <property type="project" value="TreeGrafter"/>
</dbReference>
<protein>
    <submittedName>
        <fullName evidence="2">Uncharacterized protein</fullName>
    </submittedName>
</protein>
<gene>
    <name evidence="2" type="ORF">DM01DRAFT_1393211</name>
</gene>
<dbReference type="PANTHER" id="PTHR11188">
    <property type="entry name" value="ARRESTIN DOMAIN CONTAINING PROTEIN"/>
    <property type="match status" value="1"/>
</dbReference>
<evidence type="ECO:0000256" key="1">
    <source>
        <dbReference type="SAM" id="MobiDB-lite"/>
    </source>
</evidence>
<keyword evidence="3" id="KW-1185">Reference proteome</keyword>
<comment type="caution">
    <text evidence="2">The sequence shown here is derived from an EMBL/GenBank/DDBJ whole genome shotgun (WGS) entry which is preliminary data.</text>
</comment>
<sequence>MSTDMTMPQLRLLVDRLSDTSRQNASFQLGESIAGQIQITSDQPIEVMHLRVVFYGHAQVYGDSPQQPLKNGIFDYLSDRQLINTGIRIAKRQDHAEAGHEEKNKTAMPTSCSVVTALTNESGHTISSNGPSKKTPVDRLVESLVRKFAVYDDQAGTFSFPDLAHYTFQPSHTYTVNNMKHRIKYRVPIPSSKLIPSSFSHPHCPIHYYALGVMLCKDTAALQPPRHLVSFAKIPLDFQAVVNVLSANYAGLLRKSARISLREPSFLSQLWPLSSAQAPSLDSDSLFQPLVTQSDIDVSSGVSDSSVFSGSSPRKPHSLRDTFPSSPPPRCRTLIPRIPHWCRKLLPRHHAWMSLQSHSASSHRHANALECTFELPRRAFCRGQRLPLTVQLTNGAGIRIAQVSIQVKLTRSIAMTSNVGEKIESTTVIATKATFYGDELVDENEKGASAILQPYPITSTNDVPEQLFFLFNKRNLLFDMSPILSIPHDSPCTIMSSLTRSIFELGYECKVTVTVMEPKARHVIDPLVDDHDQSIARYVANKHSTSSSPPLSDHRVHVLSCPKFDLVIGNAAF</sequence>
<evidence type="ECO:0000313" key="2">
    <source>
        <dbReference type="EMBL" id="ORX50865.1"/>
    </source>
</evidence>
<dbReference type="PANTHER" id="PTHR11188:SF17">
    <property type="entry name" value="FI21816P1"/>
    <property type="match status" value="1"/>
</dbReference>
<dbReference type="GO" id="GO:0015031">
    <property type="term" value="P:protein transport"/>
    <property type="evidence" value="ECO:0007669"/>
    <property type="project" value="TreeGrafter"/>
</dbReference>
<dbReference type="InterPro" id="IPR050357">
    <property type="entry name" value="Arrestin_domain-protein"/>
</dbReference>